<name>A0A0F9III9_9ZZZZ</name>
<comment type="caution">
    <text evidence="1">The sequence shown here is derived from an EMBL/GenBank/DDBJ whole genome shotgun (WGS) entry which is preliminary data.</text>
</comment>
<dbReference type="InterPro" id="IPR036902">
    <property type="entry name" value="Ta1353-like_sf"/>
</dbReference>
<accession>A0A0F9III9</accession>
<dbReference type="AlphaFoldDB" id="A0A0F9III9"/>
<dbReference type="PANTHER" id="PTHR36155:SF1">
    <property type="entry name" value="BLL5354 PROTEIN"/>
    <property type="match status" value="1"/>
</dbReference>
<sequence>MELKIVKMDIPEGANIIIGQTHFIKSVEDIYEAMVGSVPNARFGIAFCEASAACLVRKEGNDKELIEIAVRNASSIASGHTFVILMKDAFPINVLNAIKNCQEVCSIFCATANPVEVVIAETKLGRGVMGVIDGFVPKGTEDEKDIRDRKALLRKFGYKR</sequence>
<evidence type="ECO:0008006" key="2">
    <source>
        <dbReference type="Google" id="ProtNLM"/>
    </source>
</evidence>
<dbReference type="PANTHER" id="PTHR36155">
    <property type="entry name" value="BLL5354 PROTEIN"/>
    <property type="match status" value="1"/>
</dbReference>
<dbReference type="Pfam" id="PF04008">
    <property type="entry name" value="Adenosine_kin"/>
    <property type="match status" value="1"/>
</dbReference>
<evidence type="ECO:0000313" key="1">
    <source>
        <dbReference type="EMBL" id="KKM27367.1"/>
    </source>
</evidence>
<dbReference type="InterPro" id="IPR007153">
    <property type="entry name" value="Adenosine_kinase"/>
</dbReference>
<reference evidence="1" key="1">
    <citation type="journal article" date="2015" name="Nature">
        <title>Complex archaea that bridge the gap between prokaryotes and eukaryotes.</title>
        <authorList>
            <person name="Spang A."/>
            <person name="Saw J.H."/>
            <person name="Jorgensen S.L."/>
            <person name="Zaremba-Niedzwiedzka K."/>
            <person name="Martijn J."/>
            <person name="Lind A.E."/>
            <person name="van Eijk R."/>
            <person name="Schleper C."/>
            <person name="Guy L."/>
            <person name="Ettema T.J."/>
        </authorList>
    </citation>
    <scope>NUCLEOTIDE SEQUENCE</scope>
</reference>
<organism evidence="1">
    <name type="scientific">marine sediment metagenome</name>
    <dbReference type="NCBI Taxonomy" id="412755"/>
    <lineage>
        <taxon>unclassified sequences</taxon>
        <taxon>metagenomes</taxon>
        <taxon>ecological metagenomes</taxon>
    </lineage>
</organism>
<proteinExistence type="predicted"/>
<dbReference type="SUPFAM" id="SSF103165">
    <property type="entry name" value="Ta1353-like"/>
    <property type="match status" value="1"/>
</dbReference>
<protein>
    <recommendedName>
        <fullName evidence="2">Adenosine monophosphate-protein transferase</fullName>
    </recommendedName>
</protein>
<dbReference type="EMBL" id="LAZR01012335">
    <property type="protein sequence ID" value="KKM27367.1"/>
    <property type="molecule type" value="Genomic_DNA"/>
</dbReference>
<gene>
    <name evidence="1" type="ORF">LCGC14_1575450</name>
</gene>
<dbReference type="Gene3D" id="3.40.1520.10">
    <property type="entry name" value="Ta1353-like"/>
    <property type="match status" value="1"/>
</dbReference>